<reference evidence="3 4" key="1">
    <citation type="submission" date="2012-05" db="EMBL/GenBank/DDBJ databases">
        <authorList>
            <person name="Weinstock G."/>
            <person name="Sodergren E."/>
            <person name="Lobos E.A."/>
            <person name="Fulton L."/>
            <person name="Fulton R."/>
            <person name="Courtney L."/>
            <person name="Fronick C."/>
            <person name="O'Laughlin M."/>
            <person name="Godfrey J."/>
            <person name="Wilson R.M."/>
            <person name="Miner T."/>
            <person name="Farmer C."/>
            <person name="Delehaunty K."/>
            <person name="Cordes M."/>
            <person name="Minx P."/>
            <person name="Tomlinson C."/>
            <person name="Chen J."/>
            <person name="Wollam A."/>
            <person name="Pepin K.H."/>
            <person name="Bhonagiri V."/>
            <person name="Zhang X."/>
            <person name="Suruliraj S."/>
            <person name="Warren W."/>
            <person name="Mitreva M."/>
            <person name="Mardis E.R."/>
            <person name="Wilson R.K."/>
        </authorList>
    </citation>
    <scope>NUCLEOTIDE SEQUENCE [LARGE SCALE GENOMIC DNA]</scope>
    <source>
        <strain evidence="3 4">F0235</strain>
    </source>
</reference>
<dbReference type="PATRIC" id="fig|1035195.3.peg.1282"/>
<sequence>MAETWDAASVDTQAFEQATALIDAATTVAVVGHVHPDADAVGSVCAVVRALQQRGIAAVGMIGQAEPLPSCLLSIPGASEVRTSQEAPRVDAVVVVDCASVTRAGTHAPLVEALSDACVVVDHHATNPGFGAVNLIDVGAESTTTVLLSWFKHMGIHMDTPLATALYAGLVTDTGNFRWGSPAMHTMAAELIGLGVDTRATTAALMDERSVEDLALIGKVLQRVERIIAEKTTIVAIFADYDVIADEDPSMVESMVTFVCSPKNAQVGALFKEYAPGVWSVSLRSSTVDVAAVASRFGGGGHVCASGYTTQGDWHSVKASLAETLDTI</sequence>
<dbReference type="AlphaFoldDB" id="L1MH04"/>
<dbReference type="Pfam" id="PF01368">
    <property type="entry name" value="DHH"/>
    <property type="match status" value="1"/>
</dbReference>
<evidence type="ECO:0000313" key="3">
    <source>
        <dbReference type="EMBL" id="EKX90211.1"/>
    </source>
</evidence>
<dbReference type="Proteomes" id="UP000010445">
    <property type="component" value="Unassembled WGS sequence"/>
</dbReference>
<organism evidence="3 4">
    <name type="scientific">Corynebacterium durum F0235</name>
    <dbReference type="NCBI Taxonomy" id="1035195"/>
    <lineage>
        <taxon>Bacteria</taxon>
        <taxon>Bacillati</taxon>
        <taxon>Actinomycetota</taxon>
        <taxon>Actinomycetes</taxon>
        <taxon>Mycobacteriales</taxon>
        <taxon>Corynebacteriaceae</taxon>
        <taxon>Corynebacterium</taxon>
    </lineage>
</organism>
<dbReference type="Pfam" id="PF02272">
    <property type="entry name" value="DHHA1"/>
    <property type="match status" value="1"/>
</dbReference>
<evidence type="ECO:0000259" key="1">
    <source>
        <dbReference type="Pfam" id="PF01368"/>
    </source>
</evidence>
<dbReference type="Gene3D" id="3.10.310.30">
    <property type="match status" value="1"/>
</dbReference>
<dbReference type="Gene3D" id="3.90.1640.10">
    <property type="entry name" value="inorganic pyrophosphatase (n-terminal core)"/>
    <property type="match status" value="1"/>
</dbReference>
<feature type="domain" description="DHHA1" evidence="2">
    <location>
        <begin position="245"/>
        <end position="312"/>
    </location>
</feature>
<dbReference type="InterPro" id="IPR038763">
    <property type="entry name" value="DHH_sf"/>
</dbReference>
<protein>
    <submittedName>
        <fullName evidence="3">DHH family protein</fullName>
    </submittedName>
</protein>
<dbReference type="EMBL" id="AMEM01000018">
    <property type="protein sequence ID" value="EKX90211.1"/>
    <property type="molecule type" value="Genomic_DNA"/>
</dbReference>
<gene>
    <name evidence="3" type="ORF">HMPREF9997_01426</name>
</gene>
<dbReference type="eggNOG" id="COG0618">
    <property type="taxonomic scope" value="Bacteria"/>
</dbReference>
<name>L1MH04_9CORY</name>
<keyword evidence="4" id="KW-1185">Reference proteome</keyword>
<accession>L1MH04</accession>
<dbReference type="InterPro" id="IPR051319">
    <property type="entry name" value="Oligoribo/pAp-PDE_c-di-AMP_PDE"/>
</dbReference>
<comment type="caution">
    <text evidence="3">The sequence shown here is derived from an EMBL/GenBank/DDBJ whole genome shotgun (WGS) entry which is preliminary data.</text>
</comment>
<dbReference type="InterPro" id="IPR001667">
    <property type="entry name" value="DDH_dom"/>
</dbReference>
<evidence type="ECO:0000259" key="2">
    <source>
        <dbReference type="Pfam" id="PF02272"/>
    </source>
</evidence>
<dbReference type="InterPro" id="IPR003156">
    <property type="entry name" value="DHHA1_dom"/>
</dbReference>
<dbReference type="SUPFAM" id="SSF64182">
    <property type="entry name" value="DHH phosphoesterases"/>
    <property type="match status" value="1"/>
</dbReference>
<proteinExistence type="predicted"/>
<dbReference type="STRING" id="1035195.HMPREF9997_01426"/>
<dbReference type="HOGENOM" id="CLU_039720_0_0_11"/>
<feature type="domain" description="DDH" evidence="1">
    <location>
        <begin position="28"/>
        <end position="169"/>
    </location>
</feature>
<dbReference type="PANTHER" id="PTHR47618">
    <property type="entry name" value="BIFUNCTIONAL OLIGORIBONUCLEASE AND PAP PHOSPHATASE NRNA"/>
    <property type="match status" value="1"/>
</dbReference>
<dbReference type="PANTHER" id="PTHR47618:SF1">
    <property type="entry name" value="BIFUNCTIONAL OLIGORIBONUCLEASE AND PAP PHOSPHATASE NRNA"/>
    <property type="match status" value="1"/>
</dbReference>
<dbReference type="GO" id="GO:0003676">
    <property type="term" value="F:nucleic acid binding"/>
    <property type="evidence" value="ECO:0007669"/>
    <property type="project" value="InterPro"/>
</dbReference>
<evidence type="ECO:0000313" key="4">
    <source>
        <dbReference type="Proteomes" id="UP000010445"/>
    </source>
</evidence>
<dbReference type="RefSeq" id="WP_006063655.1">
    <property type="nucleotide sequence ID" value="NZ_KB290831.1"/>
</dbReference>